<dbReference type="RefSeq" id="WP_208312342.1">
    <property type="nucleotide sequence ID" value="NZ_JAELYA010000001.1"/>
</dbReference>
<dbReference type="SMART" id="SM00260">
    <property type="entry name" value="CheW"/>
    <property type="match status" value="1"/>
</dbReference>
<dbReference type="InterPro" id="IPR001789">
    <property type="entry name" value="Sig_transdc_resp-reg_receiver"/>
</dbReference>
<dbReference type="Gene3D" id="2.30.30.40">
    <property type="entry name" value="SH3 Domains"/>
    <property type="match status" value="1"/>
</dbReference>
<dbReference type="InterPro" id="IPR024181">
    <property type="entry name" value="Chemotax_regulator_CheV"/>
</dbReference>
<accession>A0ABS3TPB5</accession>
<evidence type="ECO:0000256" key="1">
    <source>
        <dbReference type="PROSITE-ProRule" id="PRU00169"/>
    </source>
</evidence>
<dbReference type="CDD" id="cd19924">
    <property type="entry name" value="REC_CheV-like"/>
    <property type="match status" value="1"/>
</dbReference>
<dbReference type="SUPFAM" id="SSF50341">
    <property type="entry name" value="CheW-like"/>
    <property type="match status" value="1"/>
</dbReference>
<reference evidence="4 5" key="1">
    <citation type="submission" date="2020-12" db="EMBL/GenBank/DDBJ databases">
        <title>Pseudomonas schmalbachii sp. nov. isolated from millipede gut.</title>
        <authorList>
            <person name="Shelomi M."/>
        </authorList>
    </citation>
    <scope>NUCLEOTIDE SEQUENCE [LARGE SCALE GENOMIC DNA]</scope>
    <source>
        <strain evidence="4 5">Milli4</strain>
    </source>
</reference>
<evidence type="ECO:0000313" key="5">
    <source>
        <dbReference type="Proteomes" id="UP000669060"/>
    </source>
</evidence>
<feature type="modified residue" description="4-aspartylphosphate" evidence="1">
    <location>
        <position position="238"/>
    </location>
</feature>
<keyword evidence="5" id="KW-1185">Reference proteome</keyword>
<name>A0ABS3TPB5_9PSED</name>
<comment type="caution">
    <text evidence="4">The sequence shown here is derived from an EMBL/GenBank/DDBJ whole genome shotgun (WGS) entry which is preliminary data.</text>
</comment>
<dbReference type="Proteomes" id="UP000669060">
    <property type="component" value="Unassembled WGS sequence"/>
</dbReference>
<dbReference type="PANTHER" id="PTHR47233">
    <property type="entry name" value="CHEMOTAXIS PROTEIN CHEV"/>
    <property type="match status" value="1"/>
</dbReference>
<dbReference type="SUPFAM" id="SSF52172">
    <property type="entry name" value="CheY-like"/>
    <property type="match status" value="1"/>
</dbReference>
<dbReference type="PROSITE" id="PS50851">
    <property type="entry name" value="CHEW"/>
    <property type="match status" value="1"/>
</dbReference>
<dbReference type="InterPro" id="IPR036061">
    <property type="entry name" value="CheW-like_dom_sf"/>
</dbReference>
<dbReference type="InterPro" id="IPR011006">
    <property type="entry name" value="CheY-like_superfamily"/>
</dbReference>
<keyword evidence="1" id="KW-0597">Phosphoprotein</keyword>
<sequence>MAGVMDTVDRRTQLVGQNRLELLLFRLDGSQLYGINVFKVKEVLQCPRLTVMPKSNHVVRGVANIRGGTIPILDLSLATGRQALRDLAQSFVIITEYNTKVQGFLVHSVERIVNLNWEEILPPPKGTGRDHYLTAVTRVDGRMVEIIDVEKVLAEVAPTSERISDGVLDAEVQRRAPGKRVLVVDDSSVARKQLLRCLETVGVEVLALPDGRQALDYLRQMVEAGSRPADELLMLISDIEMPEMDGYTLTAEIRNDSRLHDLHILLHTSLSGVFNQAMVRKVGADDFLAKFRPDDLAARVMERIRAVDAR</sequence>
<protein>
    <submittedName>
        <fullName evidence="4">Chemotaxis protein CheV</fullName>
    </submittedName>
</protein>
<dbReference type="SMART" id="SM00448">
    <property type="entry name" value="REC"/>
    <property type="match status" value="1"/>
</dbReference>
<organism evidence="4 5">
    <name type="scientific">Pseudomonas schmalbachii</name>
    <dbReference type="NCBI Taxonomy" id="2816993"/>
    <lineage>
        <taxon>Bacteria</taxon>
        <taxon>Pseudomonadati</taxon>
        <taxon>Pseudomonadota</taxon>
        <taxon>Gammaproteobacteria</taxon>
        <taxon>Pseudomonadales</taxon>
        <taxon>Pseudomonadaceae</taxon>
        <taxon>Pseudomonas</taxon>
    </lineage>
</organism>
<evidence type="ECO:0000313" key="4">
    <source>
        <dbReference type="EMBL" id="MBO3274530.1"/>
    </source>
</evidence>
<dbReference type="EMBL" id="JAELYA010000001">
    <property type="protein sequence ID" value="MBO3274530.1"/>
    <property type="molecule type" value="Genomic_DNA"/>
</dbReference>
<gene>
    <name evidence="4" type="ORF">JFY56_04755</name>
</gene>
<dbReference type="PIRSF" id="PIRSF002867">
    <property type="entry name" value="CheV"/>
    <property type="match status" value="1"/>
</dbReference>
<dbReference type="Pfam" id="PF01584">
    <property type="entry name" value="CheW"/>
    <property type="match status" value="1"/>
</dbReference>
<evidence type="ECO:0000259" key="3">
    <source>
        <dbReference type="PROSITE" id="PS50851"/>
    </source>
</evidence>
<dbReference type="Pfam" id="PF00072">
    <property type="entry name" value="Response_reg"/>
    <property type="match status" value="1"/>
</dbReference>
<dbReference type="PANTHER" id="PTHR47233:SF3">
    <property type="entry name" value="CHEMOTAXIS PROTEIN CHEV"/>
    <property type="match status" value="1"/>
</dbReference>
<dbReference type="Gene3D" id="3.40.50.2300">
    <property type="match status" value="1"/>
</dbReference>
<dbReference type="Gene3D" id="2.40.50.180">
    <property type="entry name" value="CheA-289, Domain 4"/>
    <property type="match status" value="1"/>
</dbReference>
<dbReference type="InterPro" id="IPR002545">
    <property type="entry name" value="CheW-lke_dom"/>
</dbReference>
<proteinExistence type="predicted"/>
<feature type="domain" description="CheW-like" evidence="3">
    <location>
        <begin position="19"/>
        <end position="158"/>
    </location>
</feature>
<feature type="domain" description="Response regulatory" evidence="2">
    <location>
        <begin position="180"/>
        <end position="305"/>
    </location>
</feature>
<evidence type="ECO:0000259" key="2">
    <source>
        <dbReference type="PROSITE" id="PS50110"/>
    </source>
</evidence>
<dbReference type="PROSITE" id="PS50110">
    <property type="entry name" value="RESPONSE_REGULATORY"/>
    <property type="match status" value="1"/>
</dbReference>